<name>A0A0A1ZVX0_PROMR</name>
<dbReference type="AlphaFoldDB" id="A0A0A1ZVX0"/>
<reference evidence="3" key="1">
    <citation type="journal article" date="2014" name="Sci. Data">
        <title>Genomes of diverse isolates of the marine cyanobacterium Prochlorococcus.</title>
        <authorList>
            <person name="Biller S."/>
            <person name="Berube P."/>
            <person name="Thompson J."/>
            <person name="Kelly L."/>
            <person name="Roggensack S."/>
            <person name="Awad L."/>
            <person name="Roache-Johnson K."/>
            <person name="Ding H."/>
            <person name="Giovannoni S.J."/>
            <person name="Moore L.R."/>
            <person name="Chisholm S.W."/>
        </authorList>
    </citation>
    <scope>NUCLEOTIDE SEQUENCE [LARGE SCALE GENOMIC DNA]</scope>
</reference>
<feature type="chain" id="PRO_5001996915" evidence="1">
    <location>
        <begin position="19"/>
        <end position="156"/>
    </location>
</feature>
<comment type="caution">
    <text evidence="2">The sequence shown here is derived from an EMBL/GenBank/DDBJ whole genome shotgun (WGS) entry which is preliminary data.</text>
</comment>
<proteinExistence type="predicted"/>
<keyword evidence="1" id="KW-0732">Signal</keyword>
<gene>
    <name evidence="2" type="ORF">EU93_0062</name>
</gene>
<organism evidence="2 3">
    <name type="scientific">Prochlorococcus marinus str. MIT 9116</name>
    <dbReference type="NCBI Taxonomy" id="167544"/>
    <lineage>
        <taxon>Bacteria</taxon>
        <taxon>Bacillati</taxon>
        <taxon>Cyanobacteriota</taxon>
        <taxon>Cyanophyceae</taxon>
        <taxon>Synechococcales</taxon>
        <taxon>Prochlorococcaceae</taxon>
        <taxon>Prochlorococcus</taxon>
    </lineage>
</organism>
<dbReference type="Proteomes" id="UP000030491">
    <property type="component" value="Unassembled WGS sequence"/>
</dbReference>
<protein>
    <submittedName>
        <fullName evidence="2">Uncharacterized protein</fullName>
    </submittedName>
</protein>
<sequence length="156" mass="17971">MKKSIWVILITFLFPAAAFSDSCNSLLRGKNFESKKFPSKMYIAWGSHEWTKETDWGKCSTVKEEPLYNVYKCGGREYSKNSLNGRMWVKDKNGRSFELFPDGGWEKGNFPCGKVTENSYVTTTTSWMKATIEGAGVKVLVRWDNDYKYSTYEANF</sequence>
<evidence type="ECO:0000313" key="2">
    <source>
        <dbReference type="EMBL" id="KGF93752.1"/>
    </source>
</evidence>
<dbReference type="EMBL" id="JNAJ01000002">
    <property type="protein sequence ID" value="KGF93752.1"/>
    <property type="molecule type" value="Genomic_DNA"/>
</dbReference>
<evidence type="ECO:0000313" key="3">
    <source>
        <dbReference type="Proteomes" id="UP000030491"/>
    </source>
</evidence>
<dbReference type="RefSeq" id="WP_032512836.1">
    <property type="nucleotide sequence ID" value="NZ_JNAJ01000002.1"/>
</dbReference>
<evidence type="ECO:0000256" key="1">
    <source>
        <dbReference type="SAM" id="SignalP"/>
    </source>
</evidence>
<accession>A0A0A1ZVX0</accession>
<feature type="signal peptide" evidence="1">
    <location>
        <begin position="1"/>
        <end position="18"/>
    </location>
</feature>